<feature type="compositionally biased region" description="Low complexity" evidence="1">
    <location>
        <begin position="219"/>
        <end position="238"/>
    </location>
</feature>
<proteinExistence type="predicted"/>
<feature type="compositionally biased region" description="Polar residues" evidence="1">
    <location>
        <begin position="244"/>
        <end position="255"/>
    </location>
</feature>
<dbReference type="AlphaFoldDB" id="A0A4Z1E817"/>
<feature type="region of interest" description="Disordered" evidence="1">
    <location>
        <begin position="159"/>
        <end position="255"/>
    </location>
</feature>
<dbReference type="Proteomes" id="UP000297777">
    <property type="component" value="Unassembled WGS sequence"/>
</dbReference>
<keyword evidence="3" id="KW-1185">Reference proteome</keyword>
<protein>
    <submittedName>
        <fullName evidence="2">Uncharacterized protein</fullName>
    </submittedName>
</protein>
<evidence type="ECO:0000256" key="1">
    <source>
        <dbReference type="SAM" id="MobiDB-lite"/>
    </source>
</evidence>
<feature type="compositionally biased region" description="Acidic residues" evidence="1">
    <location>
        <begin position="550"/>
        <end position="604"/>
    </location>
</feature>
<feature type="compositionally biased region" description="Basic and acidic residues" evidence="1">
    <location>
        <begin position="425"/>
        <end position="465"/>
    </location>
</feature>
<name>A0A4Z1E817_9HELO</name>
<gene>
    <name evidence="2" type="ORF">BTUL_0218g00020</name>
</gene>
<evidence type="ECO:0000313" key="3">
    <source>
        <dbReference type="Proteomes" id="UP000297777"/>
    </source>
</evidence>
<feature type="region of interest" description="Disordered" evidence="1">
    <location>
        <begin position="425"/>
        <end position="470"/>
    </location>
</feature>
<dbReference type="EMBL" id="PQXH01000218">
    <property type="protein sequence ID" value="TGO08256.1"/>
    <property type="molecule type" value="Genomic_DNA"/>
</dbReference>
<reference evidence="2 3" key="1">
    <citation type="submission" date="2017-12" db="EMBL/GenBank/DDBJ databases">
        <title>Comparative genomics of Botrytis spp.</title>
        <authorList>
            <person name="Valero-Jimenez C.A."/>
            <person name="Tapia P."/>
            <person name="Veloso J."/>
            <person name="Silva-Moreno E."/>
            <person name="Staats M."/>
            <person name="Valdes J.H."/>
            <person name="Van Kan J.A.L."/>
        </authorList>
    </citation>
    <scope>NUCLEOTIDE SEQUENCE [LARGE SCALE GENOMIC DNA]</scope>
    <source>
        <strain evidence="2 3">Bt9001</strain>
    </source>
</reference>
<dbReference type="OrthoDB" id="10628660at2759"/>
<feature type="compositionally biased region" description="Low complexity" evidence="1">
    <location>
        <begin position="191"/>
        <end position="200"/>
    </location>
</feature>
<organism evidence="2 3">
    <name type="scientific">Botrytis tulipae</name>
    <dbReference type="NCBI Taxonomy" id="87230"/>
    <lineage>
        <taxon>Eukaryota</taxon>
        <taxon>Fungi</taxon>
        <taxon>Dikarya</taxon>
        <taxon>Ascomycota</taxon>
        <taxon>Pezizomycotina</taxon>
        <taxon>Leotiomycetes</taxon>
        <taxon>Helotiales</taxon>
        <taxon>Sclerotiniaceae</taxon>
        <taxon>Botrytis</taxon>
    </lineage>
</organism>
<evidence type="ECO:0000313" key="2">
    <source>
        <dbReference type="EMBL" id="TGO08256.1"/>
    </source>
</evidence>
<feature type="region of interest" description="Disordered" evidence="1">
    <location>
        <begin position="548"/>
        <end position="606"/>
    </location>
</feature>
<accession>A0A4Z1E817</accession>
<sequence length="644" mass="73972">MPQTIPKTVRRWKEQVEREHIRGLTLFHIDNPPPSTTVTTSESQNEKIYLSSRNYKKKNPSNPIKTKSRENKIPLSGSTFRYDDQLFLRTVYKSRATALKDVKEIMLESGYMTLNSWQESLDRLELEEELNGECLKLEQPTSKTPLPKPPALIKNLLSARRQTRNGKPSTTEYTPEIPATPRVSKTSSVESPSYMSPTKSSSRKQTPVPGSESRPTKTSRSTSIAGKASSSTATKAFTPPLESISKTPHFNRNPVSNKFHAYTDYMTGVSSPSSPRLKTLRGEITDNLGPYTLTFLNSISVFPREESRLCTRVKYKAKSKDEVSSSINDDEQIELRNERGHHDETHVTAMACGFFSILHLNLDRDHTKFRSWDHNDIRVYPMLPERLSYQFGNGDWKYTAKVDAFVPSARRAEYVYEAADEKGTTDMEGIADDKRTPVEQNDKSENASKAKDKAERVEVEKEEEKKKKRKEKLSSNSRSLYCAEFKFDNKPAIVEFQESAEMAAQIHQLWFGCGEKFYESSQSEHQSILLPSNVLLIRTFPRDGGNQVWFDEEEKKEEEKEEEEEEEEDWGANNNNDDDDDDDSDYVDDYNDDEEDEEEEDSDEKEMLILRKLGPFHIRKKHDIFAISALETAIILRDWELNQS</sequence>
<comment type="caution">
    <text evidence="2">The sequence shown here is derived from an EMBL/GenBank/DDBJ whole genome shotgun (WGS) entry which is preliminary data.</text>
</comment>